<dbReference type="Gene3D" id="4.10.60.30">
    <property type="entry name" value="Nanos, RNA-binding domain"/>
    <property type="match status" value="1"/>
</dbReference>
<comment type="similarity">
    <text evidence="8">Belongs to the nanos family.</text>
</comment>
<dbReference type="PANTHER" id="PTHR12887">
    <property type="entry name" value="NANOS PROTEIN"/>
    <property type="match status" value="1"/>
</dbReference>
<comment type="caution">
    <text evidence="10">The sequence shown here is derived from an EMBL/GenBank/DDBJ whole genome shotgun (WGS) entry which is preliminary data.</text>
</comment>
<evidence type="ECO:0000256" key="7">
    <source>
        <dbReference type="ARBA" id="ARBA00022884"/>
    </source>
</evidence>
<dbReference type="InterPro" id="IPR024161">
    <property type="entry name" value="Znf_nanos-typ"/>
</dbReference>
<dbReference type="Proteomes" id="UP000681720">
    <property type="component" value="Unassembled WGS sequence"/>
</dbReference>
<feature type="non-terminal residue" evidence="10">
    <location>
        <position position="65"/>
    </location>
</feature>
<name>A0A8S2U908_9BILA</name>
<keyword evidence="2" id="KW-0963">Cytoplasm</keyword>
<dbReference type="InterPro" id="IPR008705">
    <property type="entry name" value="Nanos/Xcar2"/>
</dbReference>
<evidence type="ECO:0000256" key="8">
    <source>
        <dbReference type="PROSITE-ProRule" id="PRU00855"/>
    </source>
</evidence>
<dbReference type="EMBL" id="CAJOBH010039584">
    <property type="protein sequence ID" value="CAF4321478.1"/>
    <property type="molecule type" value="Genomic_DNA"/>
</dbReference>
<keyword evidence="6 8" id="KW-0810">Translation regulation</keyword>
<sequence length="65" mass="7126">ENELIYTSHSLKDSAGNVTCPILRAYQCPICGATGAQAHTIKYCQAAGDDNRHVATPYEKMIRTQ</sequence>
<keyword evidence="7 8" id="KW-0694">RNA-binding</keyword>
<evidence type="ECO:0000256" key="5">
    <source>
        <dbReference type="ARBA" id="ARBA00022833"/>
    </source>
</evidence>
<evidence type="ECO:0000313" key="12">
    <source>
        <dbReference type="EMBL" id="CAF4448877.1"/>
    </source>
</evidence>
<reference evidence="10" key="1">
    <citation type="submission" date="2021-02" db="EMBL/GenBank/DDBJ databases">
        <authorList>
            <person name="Nowell W R."/>
        </authorList>
    </citation>
    <scope>NUCLEOTIDE SEQUENCE</scope>
</reference>
<keyword evidence="4 8" id="KW-0863">Zinc-finger</keyword>
<dbReference type="EMBL" id="CAJOBH010039508">
    <property type="protein sequence ID" value="CAF4321097.1"/>
    <property type="molecule type" value="Genomic_DNA"/>
</dbReference>
<dbReference type="EMBL" id="CAJOBJ010068275">
    <property type="protein sequence ID" value="CAF4448877.1"/>
    <property type="molecule type" value="Genomic_DNA"/>
</dbReference>
<evidence type="ECO:0000256" key="3">
    <source>
        <dbReference type="ARBA" id="ARBA00022723"/>
    </source>
</evidence>
<evidence type="ECO:0000313" key="11">
    <source>
        <dbReference type="EMBL" id="CAF4321478.1"/>
    </source>
</evidence>
<dbReference type="GO" id="GO:0008270">
    <property type="term" value="F:zinc ion binding"/>
    <property type="evidence" value="ECO:0007669"/>
    <property type="project" value="UniProtKB-KW"/>
</dbReference>
<dbReference type="GO" id="GO:0003723">
    <property type="term" value="F:RNA binding"/>
    <property type="evidence" value="ECO:0007669"/>
    <property type="project" value="UniProtKB-UniRule"/>
</dbReference>
<dbReference type="InterPro" id="IPR038129">
    <property type="entry name" value="Nanos_sf"/>
</dbReference>
<organism evidence="10 13">
    <name type="scientific">Rotaria magnacalcarata</name>
    <dbReference type="NCBI Taxonomy" id="392030"/>
    <lineage>
        <taxon>Eukaryota</taxon>
        <taxon>Metazoa</taxon>
        <taxon>Spiralia</taxon>
        <taxon>Gnathifera</taxon>
        <taxon>Rotifera</taxon>
        <taxon>Eurotatoria</taxon>
        <taxon>Bdelloidea</taxon>
        <taxon>Philodinida</taxon>
        <taxon>Philodinidae</taxon>
        <taxon>Rotaria</taxon>
    </lineage>
</organism>
<evidence type="ECO:0000313" key="13">
    <source>
        <dbReference type="Proteomes" id="UP000681967"/>
    </source>
</evidence>
<dbReference type="GO" id="GO:0005737">
    <property type="term" value="C:cytoplasm"/>
    <property type="evidence" value="ECO:0007669"/>
    <property type="project" value="UniProtKB-SubCell"/>
</dbReference>
<comment type="subcellular location">
    <subcellularLocation>
        <location evidence="1">Cytoplasm</location>
    </subcellularLocation>
</comment>
<dbReference type="Proteomes" id="UP000681967">
    <property type="component" value="Unassembled WGS sequence"/>
</dbReference>
<keyword evidence="3" id="KW-0479">Metal-binding</keyword>
<feature type="domain" description="Nanos-type" evidence="9">
    <location>
        <begin position="1"/>
        <end position="46"/>
    </location>
</feature>
<evidence type="ECO:0000256" key="6">
    <source>
        <dbReference type="ARBA" id="ARBA00022845"/>
    </source>
</evidence>
<evidence type="ECO:0000313" key="10">
    <source>
        <dbReference type="EMBL" id="CAF4321097.1"/>
    </source>
</evidence>
<evidence type="ECO:0000256" key="4">
    <source>
        <dbReference type="ARBA" id="ARBA00022771"/>
    </source>
</evidence>
<dbReference type="GO" id="GO:0006417">
    <property type="term" value="P:regulation of translation"/>
    <property type="evidence" value="ECO:0007669"/>
    <property type="project" value="UniProtKB-UniRule"/>
</dbReference>
<evidence type="ECO:0000259" key="9">
    <source>
        <dbReference type="PROSITE" id="PS51522"/>
    </source>
</evidence>
<feature type="non-terminal residue" evidence="10">
    <location>
        <position position="1"/>
    </location>
</feature>
<accession>A0A8S2U908</accession>
<evidence type="ECO:0000256" key="2">
    <source>
        <dbReference type="ARBA" id="ARBA00022490"/>
    </source>
</evidence>
<keyword evidence="5" id="KW-0862">Zinc</keyword>
<dbReference type="PROSITE" id="PS51522">
    <property type="entry name" value="ZF_NANOS"/>
    <property type="match status" value="1"/>
</dbReference>
<dbReference type="Pfam" id="PF05741">
    <property type="entry name" value="zf-nanos"/>
    <property type="match status" value="1"/>
</dbReference>
<evidence type="ECO:0000256" key="1">
    <source>
        <dbReference type="ARBA" id="ARBA00004496"/>
    </source>
</evidence>
<protein>
    <recommendedName>
        <fullName evidence="9">Nanos-type domain-containing protein</fullName>
    </recommendedName>
</protein>
<proteinExistence type="inferred from homology"/>
<dbReference type="AlphaFoldDB" id="A0A8S2U908"/>
<gene>
    <name evidence="10" type="ORF">BYL167_LOCUS28274</name>
    <name evidence="11" type="ORF">BYL167_LOCUS28291</name>
    <name evidence="12" type="ORF">GIL414_LOCUS32323</name>
</gene>